<dbReference type="InterPro" id="IPR051599">
    <property type="entry name" value="Cell_Envelope_Assoc"/>
</dbReference>
<dbReference type="EMBL" id="AZGA01000020">
    <property type="protein sequence ID" value="KRM34801.1"/>
    <property type="molecule type" value="Genomic_DNA"/>
</dbReference>
<dbReference type="GO" id="GO:0000270">
    <property type="term" value="P:peptidoglycan metabolic process"/>
    <property type="evidence" value="ECO:0007669"/>
    <property type="project" value="TreeGrafter"/>
</dbReference>
<sequence>MPIAIFLLPAFFLIIFLTFWFRDKRRLINGIWFNLFLISFVGTLGLYLASLGNEILNWVLLMAVALVVGIGLLVFLFMAFLLLWNARIVWKREAHTLGNSLTLVLGLGLLALWLVNIFAPQRFLPEWVNTLLAIFPFIVFYVLASFYNYLTTLVLYQFNHPRFNQDYIIVLGAGLLHGNQISPLLASRINRAITFYDKQQEKGKKPPKLVFSGGQGADETKSEGAAMQAFAIAQGIPAKNTLAEVQSKNTLENMRFSKAVIQQDAQKPAADCHIIFATNNYHTFRAGMYARQAGLKADGIGSRTSKYFLPNAVIREYLAVFLMKKRQHTLVIGAMLVLDLLSTGVIAWILGR</sequence>
<evidence type="ECO:0000256" key="1">
    <source>
        <dbReference type="SAM" id="Phobius"/>
    </source>
</evidence>
<evidence type="ECO:0000313" key="4">
    <source>
        <dbReference type="Proteomes" id="UP000051236"/>
    </source>
</evidence>
<evidence type="ECO:0000313" key="3">
    <source>
        <dbReference type="EMBL" id="KRM34801.1"/>
    </source>
</evidence>
<keyword evidence="4" id="KW-1185">Reference proteome</keyword>
<dbReference type="PANTHER" id="PTHR30336">
    <property type="entry name" value="INNER MEMBRANE PROTEIN, PROBABLE PERMEASE"/>
    <property type="match status" value="1"/>
</dbReference>
<comment type="caution">
    <text evidence="3">The sequence shown here is derived from an EMBL/GenBank/DDBJ whole genome shotgun (WGS) entry which is preliminary data.</text>
</comment>
<feature type="transmembrane region" description="Helical" evidence="1">
    <location>
        <begin position="6"/>
        <end position="22"/>
    </location>
</feature>
<dbReference type="GO" id="GO:0005886">
    <property type="term" value="C:plasma membrane"/>
    <property type="evidence" value="ECO:0007669"/>
    <property type="project" value="TreeGrafter"/>
</dbReference>
<dbReference type="AlphaFoldDB" id="A0A0R1XY85"/>
<feature type="domain" description="DUF218" evidence="2">
    <location>
        <begin position="166"/>
        <end position="319"/>
    </location>
</feature>
<keyword evidence="1" id="KW-0472">Membrane</keyword>
<name>A0A0R1XY85_9LACO</name>
<dbReference type="CDD" id="cd06259">
    <property type="entry name" value="YdcF-like"/>
    <property type="match status" value="1"/>
</dbReference>
<dbReference type="Pfam" id="PF02698">
    <property type="entry name" value="DUF218"/>
    <property type="match status" value="1"/>
</dbReference>
<keyword evidence="1" id="KW-0812">Transmembrane</keyword>
<dbReference type="eggNOG" id="COG1434">
    <property type="taxonomic scope" value="Bacteria"/>
</dbReference>
<feature type="transmembrane region" description="Helical" evidence="1">
    <location>
        <begin position="330"/>
        <end position="350"/>
    </location>
</feature>
<feature type="transmembrane region" description="Helical" evidence="1">
    <location>
        <begin position="96"/>
        <end position="119"/>
    </location>
</feature>
<dbReference type="InterPro" id="IPR014729">
    <property type="entry name" value="Rossmann-like_a/b/a_fold"/>
</dbReference>
<feature type="transmembrane region" description="Helical" evidence="1">
    <location>
        <begin position="131"/>
        <end position="156"/>
    </location>
</feature>
<dbReference type="Proteomes" id="UP000051236">
    <property type="component" value="Unassembled WGS sequence"/>
</dbReference>
<feature type="transmembrane region" description="Helical" evidence="1">
    <location>
        <begin position="55"/>
        <end position="84"/>
    </location>
</feature>
<dbReference type="InterPro" id="IPR003848">
    <property type="entry name" value="DUF218"/>
</dbReference>
<protein>
    <recommendedName>
        <fullName evidence="2">DUF218 domain-containing protein</fullName>
    </recommendedName>
</protein>
<keyword evidence="1" id="KW-1133">Transmembrane helix</keyword>
<dbReference type="Gene3D" id="3.40.50.620">
    <property type="entry name" value="HUPs"/>
    <property type="match status" value="1"/>
</dbReference>
<dbReference type="PANTHER" id="PTHR30336:SF18">
    <property type="entry name" value="MEMBRANE PROTEIN"/>
    <property type="match status" value="1"/>
</dbReference>
<dbReference type="PATRIC" id="fig|1423734.3.peg.1961"/>
<gene>
    <name evidence="3" type="ORF">FC83_GL001938</name>
</gene>
<feature type="transmembrane region" description="Helical" evidence="1">
    <location>
        <begin position="31"/>
        <end position="49"/>
    </location>
</feature>
<reference evidence="3 4" key="1">
    <citation type="journal article" date="2015" name="Genome Announc.">
        <title>Expanding the biotechnology potential of lactobacilli through comparative genomics of 213 strains and associated genera.</title>
        <authorList>
            <person name="Sun Z."/>
            <person name="Harris H.M."/>
            <person name="McCann A."/>
            <person name="Guo C."/>
            <person name="Argimon S."/>
            <person name="Zhang W."/>
            <person name="Yang X."/>
            <person name="Jeffery I.B."/>
            <person name="Cooney J.C."/>
            <person name="Kagawa T.F."/>
            <person name="Liu W."/>
            <person name="Song Y."/>
            <person name="Salvetti E."/>
            <person name="Wrobel A."/>
            <person name="Rasinkangas P."/>
            <person name="Parkhill J."/>
            <person name="Rea M.C."/>
            <person name="O'Sullivan O."/>
            <person name="Ritari J."/>
            <person name="Douillard F.P."/>
            <person name="Paul Ross R."/>
            <person name="Yang R."/>
            <person name="Briner A.E."/>
            <person name="Felis G.E."/>
            <person name="de Vos W.M."/>
            <person name="Barrangou R."/>
            <person name="Klaenhammer T.R."/>
            <person name="Caufield P.W."/>
            <person name="Cui Y."/>
            <person name="Zhang H."/>
            <person name="O'Toole P.W."/>
        </authorList>
    </citation>
    <scope>NUCLEOTIDE SEQUENCE [LARGE SCALE GENOMIC DNA]</scope>
    <source>
        <strain evidence="3 4">DSM 18527</strain>
    </source>
</reference>
<proteinExistence type="predicted"/>
<organism evidence="3 4">
    <name type="scientific">Agrilactobacillus composti DSM 18527 = JCM 14202</name>
    <dbReference type="NCBI Taxonomy" id="1423734"/>
    <lineage>
        <taxon>Bacteria</taxon>
        <taxon>Bacillati</taxon>
        <taxon>Bacillota</taxon>
        <taxon>Bacilli</taxon>
        <taxon>Lactobacillales</taxon>
        <taxon>Lactobacillaceae</taxon>
        <taxon>Agrilactobacillus</taxon>
    </lineage>
</organism>
<accession>A0A0R1XY85</accession>
<evidence type="ECO:0000259" key="2">
    <source>
        <dbReference type="Pfam" id="PF02698"/>
    </source>
</evidence>
<dbReference type="STRING" id="1423734.FC83_GL001938"/>
<dbReference type="GO" id="GO:0043164">
    <property type="term" value="P:Gram-negative-bacterium-type cell wall biogenesis"/>
    <property type="evidence" value="ECO:0007669"/>
    <property type="project" value="TreeGrafter"/>
</dbReference>